<sequence length="103" mass="11335">MAEPEEPPVNADIVNVLFKKDPGNNGEVMRRNKRAEWQTAMQEEIAALEDSGVLRVIKRSPGSNALHSKWVYKTSTGADGELERQEARPVACGDEQVLGLTTT</sequence>
<accession>A0AAV1TLM1</accession>
<evidence type="ECO:0008006" key="3">
    <source>
        <dbReference type="Google" id="ProtNLM"/>
    </source>
</evidence>
<name>A0AAV1TLM1_9STRA</name>
<evidence type="ECO:0000313" key="2">
    <source>
        <dbReference type="Proteomes" id="UP001162060"/>
    </source>
</evidence>
<proteinExistence type="predicted"/>
<dbReference type="EMBL" id="CAKLBY020000058">
    <property type="protein sequence ID" value="CAK7921520.1"/>
    <property type="molecule type" value="Genomic_DNA"/>
</dbReference>
<reference evidence="1" key="1">
    <citation type="submission" date="2024-01" db="EMBL/GenBank/DDBJ databases">
        <authorList>
            <person name="Webb A."/>
        </authorList>
    </citation>
    <scope>NUCLEOTIDE SEQUENCE</scope>
    <source>
        <strain evidence="1">Pm1</strain>
    </source>
</reference>
<evidence type="ECO:0000313" key="1">
    <source>
        <dbReference type="EMBL" id="CAK7921520.1"/>
    </source>
</evidence>
<dbReference type="Proteomes" id="UP001162060">
    <property type="component" value="Unassembled WGS sequence"/>
</dbReference>
<protein>
    <recommendedName>
        <fullName evidence="3">Reverse transcriptase Ty1/copia-type domain-containing protein</fullName>
    </recommendedName>
</protein>
<organism evidence="1 2">
    <name type="scientific">Peronospora matthiolae</name>
    <dbReference type="NCBI Taxonomy" id="2874970"/>
    <lineage>
        <taxon>Eukaryota</taxon>
        <taxon>Sar</taxon>
        <taxon>Stramenopiles</taxon>
        <taxon>Oomycota</taxon>
        <taxon>Peronosporomycetes</taxon>
        <taxon>Peronosporales</taxon>
        <taxon>Peronosporaceae</taxon>
        <taxon>Peronospora</taxon>
    </lineage>
</organism>
<gene>
    <name evidence="1" type="ORF">PM001_LOCUS7183</name>
</gene>
<dbReference type="AlphaFoldDB" id="A0AAV1TLM1"/>
<comment type="caution">
    <text evidence="1">The sequence shown here is derived from an EMBL/GenBank/DDBJ whole genome shotgun (WGS) entry which is preliminary data.</text>
</comment>